<dbReference type="Proteomes" id="UP001497512">
    <property type="component" value="Chromosome 9"/>
</dbReference>
<dbReference type="InterPro" id="IPR016024">
    <property type="entry name" value="ARM-type_fold"/>
</dbReference>
<dbReference type="PANTHER" id="PTHR16212:SF4">
    <property type="entry name" value="FOCADHESIN"/>
    <property type="match status" value="1"/>
</dbReference>
<name>A0ABP0V5V7_9BRYO</name>
<proteinExistence type="predicted"/>
<accession>A0ABP0V5V7</accession>
<sequence length="1890" mass="207720">MATGNNPYAPLLEKLQIPHPLLQRCAVSAIFEKFRFGPAHAGLKSSAGQEAFTQCLVSQRPAVIDQTVSEICKLCEDDVITVKQGLQDLQSALDAAGPESIESLVNGIGFLCRLVLRRIHEGKDPSLEIPGVRSMQSSSVHPLVKAFKSRQEAHMAIINSLGLILIQESQGDLSVVLHFLNPFLTHVLLQPMVSSSHALFARHLHSQLTVLACSRPVHAPVILKFLLGCIQQCQLHTSQEKETVISALKELADVFDCLLKSVVSIGREEEVKALGSELLNLLMGLTHELQNQGFSPLSALVLVRRVVHLLHDKNLPSLLHSEVWKVHMVGLAHMLAMVELEQEQLLLLELASMWVEDDAIALSPVANDSMSSFPGSLIWVFPALHIMSFPSMHVKIQASHLLQSIEQRVKYIMLTHDPCIRKAEQRASTCSSSSYGEQCLAMVVLRLLNAVWSEDNDIETWVSFFADCSLLGSLHSSSSAHDWLKVLVQYLQRQGAGVSRAGAGLSGSMVVWICMIGTVLALHPNTGLSVTSIDALAAIGRAEPIWGVSVLPVVLFCLRLSKSLGDGSGTYSDHFGNPDVQLGFLKVLPNLACHPATMPLVVQTLQPLLDYKSDPVVQATAVRLLCRTWEYTDRVFSQLQGVLQATDISQPMNPVVLCLSQAASIRDVCRKNPDRGVDLVLSIQACIESSTSSVCALGLQSLALLCKDDSIDFYTAWLVLSKLFPSLPSDPIVAESLCEFIGHGSMDAAAYPQAAATLIGYLYEACSRLVEHDVSESDVWWRTRAAAIEALSLYEVEMLELALPEKVRFQVDLLLSETSPAALRCCEGLVIKSLDFEHKTRRRGGQNREENKSRLTKLGKLLHALPHILFAPATVVSKKFKRVELNQTVVALPGASLVCLEILRPQHVETKGGASAKKELQKALVKWDADYESVFQECASELNVSGNLMLAMILLQSWSLFFPRWLNAKLAVMESLPLSNGNPDLLNRVAMEIYSLVKKTAEDEISRVADNGTLALAALCKALPPMSHSIMAVVGNHLEAQLLLQDGHEHRQWSAALALGVLASCLHATDFHRKLEISHRLMVHARTTDRGTVLGACGVGLGIICQSLLLTNVTGETLEGLTKIDKNREVGLLLQIVNSLIHLTMQVCPRAADQLRALAESTLLSGVKFWVGDGLNKNHWQKEDDDDMWGVCGLVWGLGSAVTALERAQCIPLVLNIANLMISWLPEEIPSFHKSLRMKTAAFSEAMSLATGAVLVLPTCVEVCLRLELLEEADVSSILQRLCAFVDKGINNKVVEKGTIKIPGLATAAACVGAGNLLAVVLEERGIGSGHDNEVISSLLNVLNTAGSGALQTVSGGRLCAMMGIANALGAGAALLAPSRKRQFAMLLKETRFEDEMQTMVQALLAVARDASDAHERNCAGWALGFMHNAYLEAHGNGFQTEESSEASQWGYPMRSLQSFPDESCLKQLCLWLLSFRTKDLSLLSPPPVHTLVSVLRVLEKAPRLPGLDWGALLHFLMRGFDFLVRQQCVLFALAHAEFVPPLATFLDELCELARLCTIEPALCNLLMRHLGGLVQQIFTQSRSKKLIEEVQELALNVCTHNNAAVYGGFGGCVWQGLSQCLQDRKNVDRQNSMKMVIERCMETLIHLLPFPVWRKQQVENGRENDWPAAIECLMHVRKEWILHTLPTSNARDEESLKKAIIVKARLIAKGYLSPSELKPALTYVMDCPPLEVHSLLLEIVSSVQEFSADDKQLLLLDSIDSACIAKYPITGLQLVGLIASSWCWSSLLCCPNLDSAVEDLPLSIPLLLVQPIWSPCVNSFVQKWMVLVDRTVERTLSHDKKEMGTTVPFKDNNNDHDILQILLRTCIGLRNHLPLDYRFRLTNLNFNTT</sequence>
<feature type="domain" description="DUF3730" evidence="1">
    <location>
        <begin position="577"/>
        <end position="788"/>
    </location>
</feature>
<keyword evidence="3" id="KW-1185">Reference proteome</keyword>
<dbReference type="InterPro" id="IPR022542">
    <property type="entry name" value="FOCAD/RST1_DUF3730"/>
</dbReference>
<dbReference type="SUPFAM" id="SSF48371">
    <property type="entry name" value="ARM repeat"/>
    <property type="match status" value="2"/>
</dbReference>
<dbReference type="Pfam" id="PF12530">
    <property type="entry name" value="DUF3730"/>
    <property type="match status" value="1"/>
</dbReference>
<dbReference type="PANTHER" id="PTHR16212">
    <property type="entry name" value="FOCADHESIN FAMILY MEMBER"/>
    <property type="match status" value="1"/>
</dbReference>
<evidence type="ECO:0000313" key="2">
    <source>
        <dbReference type="EMBL" id="CAK9236999.1"/>
    </source>
</evidence>
<dbReference type="InterPro" id="IPR045163">
    <property type="entry name" value="Focadhesin/RST1"/>
</dbReference>
<evidence type="ECO:0000313" key="3">
    <source>
        <dbReference type="Proteomes" id="UP001497512"/>
    </source>
</evidence>
<gene>
    <name evidence="2" type="ORF">CSSPTR1EN2_LOCUS23399</name>
</gene>
<organism evidence="2 3">
    <name type="scientific">Sphagnum troendelagicum</name>
    <dbReference type="NCBI Taxonomy" id="128251"/>
    <lineage>
        <taxon>Eukaryota</taxon>
        <taxon>Viridiplantae</taxon>
        <taxon>Streptophyta</taxon>
        <taxon>Embryophyta</taxon>
        <taxon>Bryophyta</taxon>
        <taxon>Sphagnophytina</taxon>
        <taxon>Sphagnopsida</taxon>
        <taxon>Sphagnales</taxon>
        <taxon>Sphagnaceae</taxon>
        <taxon>Sphagnum</taxon>
    </lineage>
</organism>
<protein>
    <recommendedName>
        <fullName evidence="1">DUF3730 domain-containing protein</fullName>
    </recommendedName>
</protein>
<reference evidence="2" key="1">
    <citation type="submission" date="2024-02" db="EMBL/GenBank/DDBJ databases">
        <authorList>
            <consortium name="ELIXIR-Norway"/>
            <consortium name="Elixir Norway"/>
        </authorList>
    </citation>
    <scope>NUCLEOTIDE SEQUENCE</scope>
</reference>
<dbReference type="EMBL" id="OZ019901">
    <property type="protein sequence ID" value="CAK9236999.1"/>
    <property type="molecule type" value="Genomic_DNA"/>
</dbReference>
<evidence type="ECO:0000259" key="1">
    <source>
        <dbReference type="Pfam" id="PF12530"/>
    </source>
</evidence>